<reference evidence="3" key="1">
    <citation type="submission" date="2012-11" db="EMBL/GenBank/DDBJ databases">
        <authorList>
            <person name="Lucero-Rivera Y.E."/>
            <person name="Tovar-Ramirez D."/>
        </authorList>
    </citation>
    <scope>NUCLEOTIDE SEQUENCE [LARGE SCALE GENOMIC DNA]</scope>
    <source>
        <strain evidence="3">Araruama</strain>
    </source>
</reference>
<organism evidence="2 3">
    <name type="scientific">Candidatus Magnetoglobus multicellularis str. Araruama</name>
    <dbReference type="NCBI Taxonomy" id="890399"/>
    <lineage>
        <taxon>Bacteria</taxon>
        <taxon>Pseudomonadati</taxon>
        <taxon>Thermodesulfobacteriota</taxon>
        <taxon>Desulfobacteria</taxon>
        <taxon>Desulfobacterales</taxon>
        <taxon>Desulfobacteraceae</taxon>
        <taxon>Candidatus Magnetoglobus</taxon>
    </lineage>
</organism>
<evidence type="ECO:0000313" key="2">
    <source>
        <dbReference type="EMBL" id="ETR65231.1"/>
    </source>
</evidence>
<feature type="transmembrane region" description="Helical" evidence="1">
    <location>
        <begin position="20"/>
        <end position="41"/>
    </location>
</feature>
<accession>A0A1V1NRN3</accession>
<keyword evidence="1" id="KW-0472">Membrane</keyword>
<feature type="non-terminal residue" evidence="2">
    <location>
        <position position="93"/>
    </location>
</feature>
<comment type="caution">
    <text evidence="2">The sequence shown here is derived from an EMBL/GenBank/DDBJ whole genome shotgun (WGS) entry which is preliminary data.</text>
</comment>
<evidence type="ECO:0000256" key="1">
    <source>
        <dbReference type="SAM" id="Phobius"/>
    </source>
</evidence>
<name>A0A1V1NRN3_9BACT</name>
<dbReference type="EMBL" id="ATBP01003052">
    <property type="protein sequence ID" value="ETR65231.1"/>
    <property type="molecule type" value="Genomic_DNA"/>
</dbReference>
<dbReference type="Proteomes" id="UP000189670">
    <property type="component" value="Unassembled WGS sequence"/>
</dbReference>
<keyword evidence="1" id="KW-1133">Transmembrane helix</keyword>
<evidence type="ECO:0000313" key="3">
    <source>
        <dbReference type="Proteomes" id="UP000189670"/>
    </source>
</evidence>
<proteinExistence type="predicted"/>
<keyword evidence="1" id="KW-0812">Transmembrane</keyword>
<gene>
    <name evidence="2" type="ORF">OMM_14591</name>
</gene>
<dbReference type="AlphaFoldDB" id="A0A1V1NRN3"/>
<protein>
    <submittedName>
        <fullName evidence="2">Uncharacterized protein</fullName>
    </submittedName>
</protein>
<sequence>MQFEPKELTSNVNVAPKHPLGDFCFLFISIILIILAIYFILGIVSDILIDHLPASYEQKINNSFAPFSTYSINEELQTKLENLQKYTEISSSV</sequence>